<dbReference type="Proteomes" id="UP000008783">
    <property type="component" value="Unassembled WGS sequence"/>
</dbReference>
<reference key="1">
    <citation type="submission" date="2007-01" db="EMBL/GenBank/DDBJ databases">
        <title>The Genome Sequence of Puccinia graminis f. sp. tritici Strain CRL 75-36-700-3.</title>
        <authorList>
            <consortium name="The Broad Institute Genome Sequencing Platform"/>
            <person name="Birren B."/>
            <person name="Lander E."/>
            <person name="Galagan J."/>
            <person name="Nusbaum C."/>
            <person name="Devon K."/>
            <person name="Cuomo C."/>
            <person name="Jaffe D."/>
            <person name="Butler J."/>
            <person name="Alvarez P."/>
            <person name="Gnerre S."/>
            <person name="Grabherr M."/>
            <person name="Mauceli E."/>
            <person name="Brockman W."/>
            <person name="Young S."/>
            <person name="LaButti K."/>
            <person name="Sykes S."/>
            <person name="DeCaprio D."/>
            <person name="Crawford M."/>
            <person name="Koehrsen M."/>
            <person name="Engels R."/>
            <person name="Montgomery P."/>
            <person name="Pearson M."/>
            <person name="Howarth C."/>
            <person name="Larson L."/>
            <person name="White J."/>
            <person name="Zeng Q."/>
            <person name="Kodira C."/>
            <person name="Yandava C."/>
            <person name="Alvarado L."/>
            <person name="O'Leary S."/>
            <person name="Szabo L."/>
            <person name="Dean R."/>
            <person name="Schein J."/>
        </authorList>
    </citation>
    <scope>NUCLEOTIDE SEQUENCE</scope>
    <source>
        <strain>CRL 75-36-700-3</strain>
    </source>
</reference>
<dbReference type="GeneID" id="10545968"/>
<proteinExistence type="predicted"/>
<protein>
    <submittedName>
        <fullName evidence="1">Uncharacterized protein</fullName>
    </submittedName>
</protein>
<dbReference type="HOGENOM" id="CLU_2307424_0_0_1"/>
<evidence type="ECO:0000313" key="2">
    <source>
        <dbReference type="Proteomes" id="UP000008783"/>
    </source>
</evidence>
<accession>E3KJI3</accession>
<reference evidence="2" key="2">
    <citation type="journal article" date="2011" name="Proc. Natl. Acad. Sci. U.S.A.">
        <title>Obligate biotrophy features unraveled by the genomic analysis of rust fungi.</title>
        <authorList>
            <person name="Duplessis S."/>
            <person name="Cuomo C.A."/>
            <person name="Lin Y.-C."/>
            <person name="Aerts A."/>
            <person name="Tisserant E."/>
            <person name="Veneault-Fourrey C."/>
            <person name="Joly D.L."/>
            <person name="Hacquard S."/>
            <person name="Amselem J."/>
            <person name="Cantarel B.L."/>
            <person name="Chiu R."/>
            <person name="Coutinho P.M."/>
            <person name="Feau N."/>
            <person name="Field M."/>
            <person name="Frey P."/>
            <person name="Gelhaye E."/>
            <person name="Goldberg J."/>
            <person name="Grabherr M.G."/>
            <person name="Kodira C.D."/>
            <person name="Kohler A."/>
            <person name="Kuees U."/>
            <person name="Lindquist E.A."/>
            <person name="Lucas S.M."/>
            <person name="Mago R."/>
            <person name="Mauceli E."/>
            <person name="Morin E."/>
            <person name="Murat C."/>
            <person name="Pangilinan J.L."/>
            <person name="Park R."/>
            <person name="Pearson M."/>
            <person name="Quesneville H."/>
            <person name="Rouhier N."/>
            <person name="Sakthikumar S."/>
            <person name="Salamov A.A."/>
            <person name="Schmutz J."/>
            <person name="Selles B."/>
            <person name="Shapiro H."/>
            <person name="Tanguay P."/>
            <person name="Tuskan G.A."/>
            <person name="Henrissat B."/>
            <person name="Van de Peer Y."/>
            <person name="Rouze P."/>
            <person name="Ellis J.G."/>
            <person name="Dodds P.N."/>
            <person name="Schein J.E."/>
            <person name="Zhong S."/>
            <person name="Hamelin R.C."/>
            <person name="Grigoriev I.V."/>
            <person name="Szabo L.J."/>
            <person name="Martin F."/>
        </authorList>
    </citation>
    <scope>NUCLEOTIDE SEQUENCE [LARGE SCALE GENOMIC DNA]</scope>
    <source>
        <strain evidence="2">CRL 75-36-700-3 / race SCCL</strain>
    </source>
</reference>
<dbReference type="InParanoid" id="E3KJI3"/>
<dbReference type="KEGG" id="pgr:PGTG_10178"/>
<organism evidence="1 2">
    <name type="scientific">Puccinia graminis f. sp. tritici (strain CRL 75-36-700-3 / race SCCL)</name>
    <name type="common">Black stem rust fungus</name>
    <dbReference type="NCBI Taxonomy" id="418459"/>
    <lineage>
        <taxon>Eukaryota</taxon>
        <taxon>Fungi</taxon>
        <taxon>Dikarya</taxon>
        <taxon>Basidiomycota</taxon>
        <taxon>Pucciniomycotina</taxon>
        <taxon>Pucciniomycetes</taxon>
        <taxon>Pucciniales</taxon>
        <taxon>Pucciniaceae</taxon>
        <taxon>Puccinia</taxon>
    </lineage>
</organism>
<keyword evidence="2" id="KW-1185">Reference proteome</keyword>
<dbReference type="RefSeq" id="XP_003328877.2">
    <property type="nucleotide sequence ID" value="XM_003328829.2"/>
</dbReference>
<dbReference type="STRING" id="418459.E3KJI3"/>
<name>E3KJI3_PUCGT</name>
<dbReference type="AlphaFoldDB" id="E3KJI3"/>
<gene>
    <name evidence="1" type="ORF">PGTG_10178</name>
</gene>
<sequence>MLPQIYGKSTYLSLGEKGPVTPPQKYKWLHDTLPSQQTDFGKGGLLGDNTNLTQTPAQLEATKAQYSSPDSMPKMCQVSIKSPLRTPKRTQANALLQQAW</sequence>
<dbReference type="VEuPathDB" id="FungiDB:PGTG_10178"/>
<evidence type="ECO:0000313" key="1">
    <source>
        <dbReference type="EMBL" id="EFP84458.2"/>
    </source>
</evidence>
<dbReference type="EMBL" id="DS178290">
    <property type="protein sequence ID" value="EFP84458.2"/>
    <property type="molecule type" value="Genomic_DNA"/>
</dbReference>